<gene>
    <name evidence="3" type="ORF">DFQ27_003225</name>
</gene>
<sequence length="216" mass="23633">MRSSFFTSVLVMVAVLHQHATSVAMVDAGQVMSHLIPGRQASEGRHPPPVSHLDWNSQVATGFSQRPLHNHPAPPPPSGQAAHPSPPVVDLQQQPSSSSSSSNRGEVDCPTNDRVYLPDMQSFLIRTRMSYADAMAVCRACGSELVLVDGSNVDRLRESFQSLGGLYSGQRFWIKSWFGQRVATSVCPAVEIDPLMDSRLTPVEENCQALLYPLCY</sequence>
<reference evidence="3" key="1">
    <citation type="journal article" date="2020" name="Fungal Divers.">
        <title>Resolving the Mortierellaceae phylogeny through synthesis of multi-gene phylogenetics and phylogenomics.</title>
        <authorList>
            <person name="Vandepol N."/>
            <person name="Liber J."/>
            <person name="Desiro A."/>
            <person name="Na H."/>
            <person name="Kennedy M."/>
            <person name="Barry K."/>
            <person name="Grigoriev I.V."/>
            <person name="Miller A.N."/>
            <person name="O'Donnell K."/>
            <person name="Stajich J.E."/>
            <person name="Bonito G."/>
        </authorList>
    </citation>
    <scope>NUCLEOTIDE SEQUENCE</scope>
    <source>
        <strain evidence="3">BC1065</strain>
    </source>
</reference>
<keyword evidence="2" id="KW-0732">Signal</keyword>
<feature type="chain" id="PRO_5040248293" description="C-type lectin domain-containing protein" evidence="2">
    <location>
        <begin position="23"/>
        <end position="216"/>
    </location>
</feature>
<dbReference type="Proteomes" id="UP000807716">
    <property type="component" value="Unassembled WGS sequence"/>
</dbReference>
<comment type="caution">
    <text evidence="3">The sequence shown here is derived from an EMBL/GenBank/DDBJ whole genome shotgun (WGS) entry which is preliminary data.</text>
</comment>
<feature type="region of interest" description="Disordered" evidence="1">
    <location>
        <begin position="64"/>
        <end position="113"/>
    </location>
</feature>
<proteinExistence type="predicted"/>
<accession>A0A9P6U557</accession>
<dbReference type="EMBL" id="JAAAJB010000230">
    <property type="protein sequence ID" value="KAG0261008.1"/>
    <property type="molecule type" value="Genomic_DNA"/>
</dbReference>
<evidence type="ECO:0000313" key="3">
    <source>
        <dbReference type="EMBL" id="KAG0261008.1"/>
    </source>
</evidence>
<evidence type="ECO:0000256" key="2">
    <source>
        <dbReference type="SAM" id="SignalP"/>
    </source>
</evidence>
<keyword evidence="4" id="KW-1185">Reference proteome</keyword>
<dbReference type="OrthoDB" id="2390509at2759"/>
<evidence type="ECO:0000313" key="4">
    <source>
        <dbReference type="Proteomes" id="UP000807716"/>
    </source>
</evidence>
<evidence type="ECO:0000256" key="1">
    <source>
        <dbReference type="SAM" id="MobiDB-lite"/>
    </source>
</evidence>
<name>A0A9P6U557_9FUNG</name>
<dbReference type="AlphaFoldDB" id="A0A9P6U557"/>
<organism evidence="3 4">
    <name type="scientific">Actinomortierella ambigua</name>
    <dbReference type="NCBI Taxonomy" id="1343610"/>
    <lineage>
        <taxon>Eukaryota</taxon>
        <taxon>Fungi</taxon>
        <taxon>Fungi incertae sedis</taxon>
        <taxon>Mucoromycota</taxon>
        <taxon>Mortierellomycotina</taxon>
        <taxon>Mortierellomycetes</taxon>
        <taxon>Mortierellales</taxon>
        <taxon>Mortierellaceae</taxon>
        <taxon>Actinomortierella</taxon>
    </lineage>
</organism>
<evidence type="ECO:0008006" key="5">
    <source>
        <dbReference type="Google" id="ProtNLM"/>
    </source>
</evidence>
<feature type="signal peptide" evidence="2">
    <location>
        <begin position="1"/>
        <end position="22"/>
    </location>
</feature>
<protein>
    <recommendedName>
        <fullName evidence="5">C-type lectin domain-containing protein</fullName>
    </recommendedName>
</protein>